<protein>
    <recommendedName>
        <fullName evidence="2">Jacalin-type lectin domain-containing protein</fullName>
    </recommendedName>
</protein>
<keyword evidence="4" id="KW-1185">Reference proteome</keyword>
<dbReference type="Proteomes" id="UP000240883">
    <property type="component" value="Unassembled WGS sequence"/>
</dbReference>
<dbReference type="InterPro" id="IPR036404">
    <property type="entry name" value="Jacalin-like_lectin_dom_sf"/>
</dbReference>
<accession>A0A2T2NLN3</accession>
<gene>
    <name evidence="3" type="ORF">BS50DRAFT_622033</name>
</gene>
<dbReference type="Pfam" id="PF01419">
    <property type="entry name" value="Jacalin"/>
    <property type="match status" value="1"/>
</dbReference>
<proteinExistence type="predicted"/>
<dbReference type="Gene3D" id="2.100.10.30">
    <property type="entry name" value="Jacalin-like lectin domain"/>
    <property type="match status" value="1"/>
</dbReference>
<sequence length="383" mass="42834">MKFLQQGVAFGLVMLSLAGLGLAQSDCATSPHGRASVAGVPWNSPGGGLFCDTKWREGKVITAVEVWGIKHHLKGIRVTFSDGHIAPTRGRQEGDYQKIEWKEDQRIDEVWYYMNKDEDAVGRLYIKVAGKELDIGRGKWGERVDVHSGYLIGSHGRNGHWLDTLSFKFLRSPVKSAEMIDIKFKNDLKEWNKKHEGIEQVSLSSVCYENTETGQEHTFEFEGTHRVMTSKTLEQSTSNTFGVSVGVTVGASVGVPLIASAYVEATTEVSYETTSMESRSQTTEREDTLSWNRAGKILEGEVARCDAYVFSGTYRSEYESTVQVELADGTKYKINRPGYFESTGYTDVVNKCVNRPEKEAKGLCQSVERKQTKRALRGVHFRV</sequence>
<organism evidence="3 4">
    <name type="scientific">Corynespora cassiicola Philippines</name>
    <dbReference type="NCBI Taxonomy" id="1448308"/>
    <lineage>
        <taxon>Eukaryota</taxon>
        <taxon>Fungi</taxon>
        <taxon>Dikarya</taxon>
        <taxon>Ascomycota</taxon>
        <taxon>Pezizomycotina</taxon>
        <taxon>Dothideomycetes</taxon>
        <taxon>Pleosporomycetidae</taxon>
        <taxon>Pleosporales</taxon>
        <taxon>Corynesporascaceae</taxon>
        <taxon>Corynespora</taxon>
    </lineage>
</organism>
<dbReference type="Gene3D" id="2.170.15.10">
    <property type="entry name" value="Proaerolysin, chain A, domain 3"/>
    <property type="match status" value="1"/>
</dbReference>
<dbReference type="AlphaFoldDB" id="A0A2T2NLN3"/>
<reference evidence="3 4" key="1">
    <citation type="journal article" date="2018" name="Front. Microbiol.">
        <title>Genome-Wide Analysis of Corynespora cassiicola Leaf Fall Disease Putative Effectors.</title>
        <authorList>
            <person name="Lopez D."/>
            <person name="Ribeiro S."/>
            <person name="Label P."/>
            <person name="Fumanal B."/>
            <person name="Venisse J.S."/>
            <person name="Kohler A."/>
            <person name="de Oliveira R.R."/>
            <person name="Labutti K."/>
            <person name="Lipzen A."/>
            <person name="Lail K."/>
            <person name="Bauer D."/>
            <person name="Ohm R.A."/>
            <person name="Barry K.W."/>
            <person name="Spatafora J."/>
            <person name="Grigoriev I.V."/>
            <person name="Martin F.M."/>
            <person name="Pujade-Renaud V."/>
        </authorList>
    </citation>
    <scope>NUCLEOTIDE SEQUENCE [LARGE SCALE GENOMIC DNA]</scope>
    <source>
        <strain evidence="3 4">Philippines</strain>
    </source>
</reference>
<dbReference type="SUPFAM" id="SSF51101">
    <property type="entry name" value="Mannose-binding lectins"/>
    <property type="match status" value="1"/>
</dbReference>
<dbReference type="CDD" id="cd20231">
    <property type="entry name" value="PFM_jacalin-like"/>
    <property type="match status" value="1"/>
</dbReference>
<evidence type="ECO:0000256" key="1">
    <source>
        <dbReference type="SAM" id="SignalP"/>
    </source>
</evidence>
<dbReference type="InterPro" id="IPR001229">
    <property type="entry name" value="Jacalin-like_lectin_dom"/>
</dbReference>
<feature type="domain" description="Jacalin-type lectin" evidence="2">
    <location>
        <begin position="41"/>
        <end position="166"/>
    </location>
</feature>
<evidence type="ECO:0000313" key="3">
    <source>
        <dbReference type="EMBL" id="PSN66342.1"/>
    </source>
</evidence>
<evidence type="ECO:0000259" key="2">
    <source>
        <dbReference type="Pfam" id="PF01419"/>
    </source>
</evidence>
<evidence type="ECO:0000313" key="4">
    <source>
        <dbReference type="Proteomes" id="UP000240883"/>
    </source>
</evidence>
<feature type="signal peptide" evidence="1">
    <location>
        <begin position="1"/>
        <end position="23"/>
    </location>
</feature>
<dbReference type="SUPFAM" id="SSF56973">
    <property type="entry name" value="Aerolisin/ETX pore-forming domain"/>
    <property type="match status" value="1"/>
</dbReference>
<feature type="chain" id="PRO_5015554561" description="Jacalin-type lectin domain-containing protein" evidence="1">
    <location>
        <begin position="24"/>
        <end position="383"/>
    </location>
</feature>
<name>A0A2T2NLN3_CORCC</name>
<dbReference type="OrthoDB" id="3758675at2759"/>
<keyword evidence="1" id="KW-0732">Signal</keyword>
<dbReference type="EMBL" id="KZ678136">
    <property type="protein sequence ID" value="PSN66342.1"/>
    <property type="molecule type" value="Genomic_DNA"/>
</dbReference>